<evidence type="ECO:0000256" key="4">
    <source>
        <dbReference type="ARBA" id="ARBA00022989"/>
    </source>
</evidence>
<feature type="transmembrane region" description="Helical" evidence="7">
    <location>
        <begin position="138"/>
        <end position="161"/>
    </location>
</feature>
<dbReference type="InterPro" id="IPR050833">
    <property type="entry name" value="Poly_Biosynth_Transport"/>
</dbReference>
<feature type="transmembrane region" description="Helical" evidence="7">
    <location>
        <begin position="239"/>
        <end position="261"/>
    </location>
</feature>
<evidence type="ECO:0000256" key="5">
    <source>
        <dbReference type="ARBA" id="ARBA00023136"/>
    </source>
</evidence>
<feature type="transmembrane region" description="Helical" evidence="7">
    <location>
        <begin position="374"/>
        <end position="400"/>
    </location>
</feature>
<evidence type="ECO:0000256" key="2">
    <source>
        <dbReference type="ARBA" id="ARBA00022475"/>
    </source>
</evidence>
<accession>A0ABU2ZMB3</accession>
<evidence type="ECO:0000256" key="3">
    <source>
        <dbReference type="ARBA" id="ARBA00022692"/>
    </source>
</evidence>
<dbReference type="PANTHER" id="PTHR30250">
    <property type="entry name" value="PST FAMILY PREDICTED COLANIC ACID TRANSPORTER"/>
    <property type="match status" value="1"/>
</dbReference>
<dbReference type="InterPro" id="IPR002797">
    <property type="entry name" value="Polysacc_synth"/>
</dbReference>
<feature type="transmembrane region" description="Helical" evidence="7">
    <location>
        <begin position="406"/>
        <end position="429"/>
    </location>
</feature>
<feature type="transmembrane region" description="Helical" evidence="7">
    <location>
        <begin position="196"/>
        <end position="218"/>
    </location>
</feature>
<proteinExistence type="predicted"/>
<keyword evidence="2" id="KW-1003">Cell membrane</keyword>
<feature type="transmembrane region" description="Helical" evidence="7">
    <location>
        <begin position="462"/>
        <end position="481"/>
    </location>
</feature>
<feature type="transmembrane region" description="Helical" evidence="7">
    <location>
        <begin position="281"/>
        <end position="303"/>
    </location>
</feature>
<keyword evidence="3 7" id="KW-0812">Transmembrane</keyword>
<protein>
    <submittedName>
        <fullName evidence="8">Oligosaccharide flippase family protein</fullName>
    </submittedName>
</protein>
<feature type="transmembrane region" description="Helical" evidence="7">
    <location>
        <begin position="107"/>
        <end position="132"/>
    </location>
</feature>
<dbReference type="PANTHER" id="PTHR30250:SF11">
    <property type="entry name" value="O-ANTIGEN TRANSPORTER-RELATED"/>
    <property type="match status" value="1"/>
</dbReference>
<feature type="transmembrane region" description="Helical" evidence="7">
    <location>
        <begin position="315"/>
        <end position="335"/>
    </location>
</feature>
<dbReference type="EMBL" id="JAVRHX010000001">
    <property type="protein sequence ID" value="MDT0593762.1"/>
    <property type="molecule type" value="Genomic_DNA"/>
</dbReference>
<sequence>MNHHKGKENSELADSDAGEFSASDGQNHTNWKLLKNGVALSLGRNLNSILRLVIAAIIARQFGADTFAEYSLLLAIMMIAEWFMDFGTTDVFVREVSKDKASFSQRLASLCLLKSVQIPLGIAAMIAMLAIFHTTVDMMRAGIFIAIGLFAYGFVSVYRTVFKIHLTMEKEMLAEFISIVLTIPFIWLALYLDQGILGIAFCLGLSRASFLAFCVYFSERRFLTLTGSSFAQAKDLWNASYLIGFIGLFSVLNNAIEILMLTKFSSLTDVAIFSAAQKLVWPLFMILSAVGTVFYPVLARYWIDNKKKFYTATQQAFSIIALLGFLAVSGIYSGADFMMSLISPELIIGVDALHLLMLMCLFKSFSASLGPILFIAGAVKTAFTFFTFAVIVKIILLLIITGDYGYFGTAVVSVSVELFIVFPLTLFYLKTKAQCSINFVSAGLLCLTCAITILVFEYLIELPSAAELVLAPISMLGMVLLTKQTSIAKVMSIIRLRNDVSES</sequence>
<dbReference type="Proteomes" id="UP001253545">
    <property type="component" value="Unassembled WGS sequence"/>
</dbReference>
<evidence type="ECO:0000256" key="7">
    <source>
        <dbReference type="SAM" id="Phobius"/>
    </source>
</evidence>
<dbReference type="Pfam" id="PF01943">
    <property type="entry name" value="Polysacc_synt"/>
    <property type="match status" value="1"/>
</dbReference>
<keyword evidence="4 7" id="KW-1133">Transmembrane helix</keyword>
<keyword evidence="5 7" id="KW-0472">Membrane</keyword>
<gene>
    <name evidence="8" type="ORF">RM552_02750</name>
</gene>
<evidence type="ECO:0000313" key="8">
    <source>
        <dbReference type="EMBL" id="MDT0593762.1"/>
    </source>
</evidence>
<evidence type="ECO:0000256" key="6">
    <source>
        <dbReference type="SAM" id="MobiDB-lite"/>
    </source>
</evidence>
<evidence type="ECO:0000256" key="1">
    <source>
        <dbReference type="ARBA" id="ARBA00004651"/>
    </source>
</evidence>
<keyword evidence="9" id="KW-1185">Reference proteome</keyword>
<comment type="caution">
    <text evidence="8">The sequence shown here is derived from an EMBL/GenBank/DDBJ whole genome shotgun (WGS) entry which is preliminary data.</text>
</comment>
<feature type="transmembrane region" description="Helical" evidence="7">
    <location>
        <begin position="173"/>
        <end position="190"/>
    </location>
</feature>
<evidence type="ECO:0000313" key="9">
    <source>
        <dbReference type="Proteomes" id="UP001253545"/>
    </source>
</evidence>
<name>A0ABU2ZMB3_9ALTE</name>
<organism evidence="8 9">
    <name type="scientific">Glaciecola petra</name>
    <dbReference type="NCBI Taxonomy" id="3075602"/>
    <lineage>
        <taxon>Bacteria</taxon>
        <taxon>Pseudomonadati</taxon>
        <taxon>Pseudomonadota</taxon>
        <taxon>Gammaproteobacteria</taxon>
        <taxon>Alteromonadales</taxon>
        <taxon>Alteromonadaceae</taxon>
        <taxon>Glaciecola</taxon>
    </lineage>
</organism>
<reference evidence="8 9" key="1">
    <citation type="submission" date="2023-09" db="EMBL/GenBank/DDBJ databases">
        <authorList>
            <person name="Rey-Velasco X."/>
        </authorList>
    </citation>
    <scope>NUCLEOTIDE SEQUENCE [LARGE SCALE GENOMIC DNA]</scope>
    <source>
        <strain evidence="8 9">P117</strain>
    </source>
</reference>
<comment type="subcellular location">
    <subcellularLocation>
        <location evidence="1">Cell membrane</location>
        <topology evidence="1">Multi-pass membrane protein</topology>
    </subcellularLocation>
</comment>
<dbReference type="RefSeq" id="WP_311367263.1">
    <property type="nucleotide sequence ID" value="NZ_JAVRHX010000001.1"/>
</dbReference>
<feature type="transmembrane region" description="Helical" evidence="7">
    <location>
        <begin position="436"/>
        <end position="456"/>
    </location>
</feature>
<feature type="region of interest" description="Disordered" evidence="6">
    <location>
        <begin position="1"/>
        <end position="25"/>
    </location>
</feature>